<proteinExistence type="predicted"/>
<keyword evidence="2" id="KW-1185">Reference proteome</keyword>
<gene>
    <name evidence="1" type="ordered locus">Os04g0308000</name>
    <name evidence="1" type="ORF">OSNPB_040308000</name>
</gene>
<protein>
    <submittedName>
        <fullName evidence="1">Os04g0308000 protein</fullName>
    </submittedName>
</protein>
<accession>A0A0P0W8B4</accession>
<evidence type="ECO:0000313" key="2">
    <source>
        <dbReference type="Proteomes" id="UP000059680"/>
    </source>
</evidence>
<reference evidence="1 2" key="2">
    <citation type="journal article" date="2013" name="Plant Cell Physiol.">
        <title>Rice Annotation Project Database (RAP-DB): an integrative and interactive database for rice genomics.</title>
        <authorList>
            <person name="Sakai H."/>
            <person name="Lee S.S."/>
            <person name="Tanaka T."/>
            <person name="Numa H."/>
            <person name="Kim J."/>
            <person name="Kawahara Y."/>
            <person name="Wakimoto H."/>
            <person name="Yang C.C."/>
            <person name="Iwamoto M."/>
            <person name="Abe T."/>
            <person name="Yamada Y."/>
            <person name="Muto A."/>
            <person name="Inokuchi H."/>
            <person name="Ikemura T."/>
            <person name="Matsumoto T."/>
            <person name="Sasaki T."/>
            <person name="Itoh T."/>
        </authorList>
    </citation>
    <scope>NUCLEOTIDE SEQUENCE [LARGE SCALE GENOMIC DNA]</scope>
    <source>
        <strain evidence="2">cv. Nipponbare</strain>
    </source>
</reference>
<dbReference type="Proteomes" id="UP000059680">
    <property type="component" value="Chromosome 4"/>
</dbReference>
<dbReference type="EMBL" id="AP014960">
    <property type="protein sequence ID" value="BAS88506.1"/>
    <property type="molecule type" value="Genomic_DNA"/>
</dbReference>
<sequence length="31" mass="3394">GICRKVSNDIDQHGMGVALLNYALLLHTIDI</sequence>
<name>A0A0P0W8B4_ORYSJ</name>
<feature type="non-terminal residue" evidence="1">
    <location>
        <position position="31"/>
    </location>
</feature>
<dbReference type="Gramene" id="Os04t0308000-01">
    <property type="protein sequence ID" value="Os04t0308000-01"/>
    <property type="gene ID" value="Os04g0308000"/>
</dbReference>
<reference evidence="1 2" key="3">
    <citation type="journal article" date="2013" name="Rice">
        <title>Improvement of the Oryza sativa Nipponbare reference genome using next generation sequence and optical map data.</title>
        <authorList>
            <person name="Kawahara Y."/>
            <person name="de la Bastide M."/>
            <person name="Hamilton J.P."/>
            <person name="Kanamori H."/>
            <person name="McCombie W.R."/>
            <person name="Ouyang S."/>
            <person name="Schwartz D.C."/>
            <person name="Tanaka T."/>
            <person name="Wu J."/>
            <person name="Zhou S."/>
            <person name="Childs K.L."/>
            <person name="Davidson R.M."/>
            <person name="Lin H."/>
            <person name="Quesada-Ocampo L."/>
            <person name="Vaillancourt B."/>
            <person name="Sakai H."/>
            <person name="Lee S.S."/>
            <person name="Kim J."/>
            <person name="Numa H."/>
            <person name="Itoh T."/>
            <person name="Buell C.R."/>
            <person name="Matsumoto T."/>
        </authorList>
    </citation>
    <scope>NUCLEOTIDE SEQUENCE [LARGE SCALE GENOMIC DNA]</scope>
    <source>
        <strain evidence="2">cv. Nipponbare</strain>
    </source>
</reference>
<dbReference type="AlphaFoldDB" id="A0A0P0W8B4"/>
<dbReference type="InParanoid" id="A0A0P0W8B4"/>
<reference evidence="2" key="1">
    <citation type="journal article" date="2005" name="Nature">
        <title>The map-based sequence of the rice genome.</title>
        <authorList>
            <consortium name="International rice genome sequencing project (IRGSP)"/>
            <person name="Matsumoto T."/>
            <person name="Wu J."/>
            <person name="Kanamori H."/>
            <person name="Katayose Y."/>
            <person name="Fujisawa M."/>
            <person name="Namiki N."/>
            <person name="Mizuno H."/>
            <person name="Yamamoto K."/>
            <person name="Antonio B.A."/>
            <person name="Baba T."/>
            <person name="Sakata K."/>
            <person name="Nagamura Y."/>
            <person name="Aoki H."/>
            <person name="Arikawa K."/>
            <person name="Arita K."/>
            <person name="Bito T."/>
            <person name="Chiden Y."/>
            <person name="Fujitsuka N."/>
            <person name="Fukunaka R."/>
            <person name="Hamada M."/>
            <person name="Harada C."/>
            <person name="Hayashi A."/>
            <person name="Hijishita S."/>
            <person name="Honda M."/>
            <person name="Hosokawa S."/>
            <person name="Ichikawa Y."/>
            <person name="Idonuma A."/>
            <person name="Iijima M."/>
            <person name="Ikeda M."/>
            <person name="Ikeno M."/>
            <person name="Ito K."/>
            <person name="Ito S."/>
            <person name="Ito T."/>
            <person name="Ito Y."/>
            <person name="Ito Y."/>
            <person name="Iwabuchi A."/>
            <person name="Kamiya K."/>
            <person name="Karasawa W."/>
            <person name="Kurita K."/>
            <person name="Katagiri S."/>
            <person name="Kikuta A."/>
            <person name="Kobayashi H."/>
            <person name="Kobayashi N."/>
            <person name="Machita K."/>
            <person name="Maehara T."/>
            <person name="Masukawa M."/>
            <person name="Mizubayashi T."/>
            <person name="Mukai Y."/>
            <person name="Nagasaki H."/>
            <person name="Nagata Y."/>
            <person name="Naito S."/>
            <person name="Nakashima M."/>
            <person name="Nakama Y."/>
            <person name="Nakamichi Y."/>
            <person name="Nakamura M."/>
            <person name="Meguro A."/>
            <person name="Negishi M."/>
            <person name="Ohta I."/>
            <person name="Ohta T."/>
            <person name="Okamoto M."/>
            <person name="Ono N."/>
            <person name="Saji S."/>
            <person name="Sakaguchi M."/>
            <person name="Sakai K."/>
            <person name="Shibata M."/>
            <person name="Shimokawa T."/>
            <person name="Song J."/>
            <person name="Takazaki Y."/>
            <person name="Terasawa K."/>
            <person name="Tsugane M."/>
            <person name="Tsuji K."/>
            <person name="Ueda S."/>
            <person name="Waki K."/>
            <person name="Yamagata H."/>
            <person name="Yamamoto M."/>
            <person name="Yamamoto S."/>
            <person name="Yamane H."/>
            <person name="Yoshiki S."/>
            <person name="Yoshihara R."/>
            <person name="Yukawa K."/>
            <person name="Zhong H."/>
            <person name="Yano M."/>
            <person name="Yuan Q."/>
            <person name="Ouyang S."/>
            <person name="Liu J."/>
            <person name="Jones K.M."/>
            <person name="Gansberger K."/>
            <person name="Moffat K."/>
            <person name="Hill J."/>
            <person name="Bera J."/>
            <person name="Fadrosh D."/>
            <person name="Jin S."/>
            <person name="Johri S."/>
            <person name="Kim M."/>
            <person name="Overton L."/>
            <person name="Reardon M."/>
            <person name="Tsitrin T."/>
            <person name="Vuong H."/>
            <person name="Weaver B."/>
            <person name="Ciecko A."/>
            <person name="Tallon L."/>
            <person name="Jackson J."/>
            <person name="Pai G."/>
            <person name="Aken S.V."/>
            <person name="Utterback T."/>
            <person name="Reidmuller S."/>
            <person name="Feldblyum T."/>
            <person name="Hsiao J."/>
            <person name="Zismann V."/>
            <person name="Iobst S."/>
            <person name="de Vazeille A.R."/>
            <person name="Buell C.R."/>
            <person name="Ying K."/>
            <person name="Li Y."/>
            <person name="Lu T."/>
            <person name="Huang Y."/>
            <person name="Zhao Q."/>
            <person name="Feng Q."/>
            <person name="Zhang L."/>
            <person name="Zhu J."/>
            <person name="Weng Q."/>
            <person name="Mu J."/>
            <person name="Lu Y."/>
            <person name="Fan D."/>
            <person name="Liu Y."/>
            <person name="Guan J."/>
            <person name="Zhang Y."/>
            <person name="Yu S."/>
            <person name="Liu X."/>
            <person name="Zhang Y."/>
            <person name="Hong G."/>
            <person name="Han B."/>
            <person name="Choisne N."/>
            <person name="Demange N."/>
            <person name="Orjeda G."/>
            <person name="Samain S."/>
            <person name="Cattolico L."/>
            <person name="Pelletier E."/>
            <person name="Couloux A."/>
            <person name="Segurens B."/>
            <person name="Wincker P."/>
            <person name="D'Hont A."/>
            <person name="Scarpelli C."/>
            <person name="Weissenbach J."/>
            <person name="Salanoubat M."/>
            <person name="Quetier F."/>
            <person name="Yu Y."/>
            <person name="Kim H.R."/>
            <person name="Rambo T."/>
            <person name="Currie J."/>
            <person name="Collura K."/>
            <person name="Luo M."/>
            <person name="Yang T."/>
            <person name="Ammiraju J.S.S."/>
            <person name="Engler F."/>
            <person name="Soderlund C."/>
            <person name="Wing R.A."/>
            <person name="Palmer L.E."/>
            <person name="de la Bastide M."/>
            <person name="Spiegel L."/>
            <person name="Nascimento L."/>
            <person name="Zutavern T."/>
            <person name="O'Shaughnessy A."/>
            <person name="Dike S."/>
            <person name="Dedhia N."/>
            <person name="Preston R."/>
            <person name="Balija V."/>
            <person name="McCombie W.R."/>
            <person name="Chow T."/>
            <person name="Chen H."/>
            <person name="Chung M."/>
            <person name="Chen C."/>
            <person name="Shaw J."/>
            <person name="Wu H."/>
            <person name="Hsiao K."/>
            <person name="Chao Y."/>
            <person name="Chu M."/>
            <person name="Cheng C."/>
            <person name="Hour A."/>
            <person name="Lee P."/>
            <person name="Lin S."/>
            <person name="Lin Y."/>
            <person name="Liou J."/>
            <person name="Liu S."/>
            <person name="Hsing Y."/>
            <person name="Raghuvanshi S."/>
            <person name="Mohanty A."/>
            <person name="Bharti A.K."/>
            <person name="Gaur A."/>
            <person name="Gupta V."/>
            <person name="Kumar D."/>
            <person name="Ravi V."/>
            <person name="Vij S."/>
            <person name="Kapur A."/>
            <person name="Khurana P."/>
            <person name="Khurana P."/>
            <person name="Khurana J.P."/>
            <person name="Tyagi A.K."/>
            <person name="Gaikwad K."/>
            <person name="Singh A."/>
            <person name="Dalal V."/>
            <person name="Srivastava S."/>
            <person name="Dixit A."/>
            <person name="Pal A.K."/>
            <person name="Ghazi I.A."/>
            <person name="Yadav M."/>
            <person name="Pandit A."/>
            <person name="Bhargava A."/>
            <person name="Sureshbabu K."/>
            <person name="Batra K."/>
            <person name="Sharma T.R."/>
            <person name="Mohapatra T."/>
            <person name="Singh N.K."/>
            <person name="Messing J."/>
            <person name="Nelson A.B."/>
            <person name="Fuks G."/>
            <person name="Kavchok S."/>
            <person name="Keizer G."/>
            <person name="Linton E."/>
            <person name="Llaca V."/>
            <person name="Song R."/>
            <person name="Tanyolac B."/>
            <person name="Young S."/>
            <person name="Ho-Il K."/>
            <person name="Hahn J.H."/>
            <person name="Sangsakoo G."/>
            <person name="Vanavichit A."/>
            <person name="de Mattos Luiz.A.T."/>
            <person name="Zimmer P.D."/>
            <person name="Malone G."/>
            <person name="Dellagostin O."/>
            <person name="de Oliveira A.C."/>
            <person name="Bevan M."/>
            <person name="Bancroft I."/>
            <person name="Minx P."/>
            <person name="Cordum H."/>
            <person name="Wilson R."/>
            <person name="Cheng Z."/>
            <person name="Jin W."/>
            <person name="Jiang J."/>
            <person name="Leong S.A."/>
            <person name="Iwama H."/>
            <person name="Gojobori T."/>
            <person name="Itoh T."/>
            <person name="Niimura Y."/>
            <person name="Fujii Y."/>
            <person name="Habara T."/>
            <person name="Sakai H."/>
            <person name="Sato Y."/>
            <person name="Wilson G."/>
            <person name="Kumar K."/>
            <person name="McCouch S."/>
            <person name="Juretic N."/>
            <person name="Hoen D."/>
            <person name="Wright S."/>
            <person name="Bruskiewich R."/>
            <person name="Bureau T."/>
            <person name="Miyao A."/>
            <person name="Hirochika H."/>
            <person name="Nishikawa T."/>
            <person name="Kadowaki K."/>
            <person name="Sugiura M."/>
            <person name="Burr B."/>
            <person name="Sasaki T."/>
        </authorList>
    </citation>
    <scope>NUCLEOTIDE SEQUENCE [LARGE SCALE GENOMIC DNA]</scope>
    <source>
        <strain evidence="2">cv. Nipponbare</strain>
    </source>
</reference>
<organism evidence="1 2">
    <name type="scientific">Oryza sativa subsp. japonica</name>
    <name type="common">Rice</name>
    <dbReference type="NCBI Taxonomy" id="39947"/>
    <lineage>
        <taxon>Eukaryota</taxon>
        <taxon>Viridiplantae</taxon>
        <taxon>Streptophyta</taxon>
        <taxon>Embryophyta</taxon>
        <taxon>Tracheophyta</taxon>
        <taxon>Spermatophyta</taxon>
        <taxon>Magnoliopsida</taxon>
        <taxon>Liliopsida</taxon>
        <taxon>Poales</taxon>
        <taxon>Poaceae</taxon>
        <taxon>BOP clade</taxon>
        <taxon>Oryzoideae</taxon>
        <taxon>Oryzeae</taxon>
        <taxon>Oryzinae</taxon>
        <taxon>Oryza</taxon>
        <taxon>Oryza sativa</taxon>
    </lineage>
</organism>
<evidence type="ECO:0000313" key="1">
    <source>
        <dbReference type="EMBL" id="BAS88506.1"/>
    </source>
</evidence>
<dbReference type="PaxDb" id="39947-A0A0P0W8B4"/>